<dbReference type="PIRSF" id="PIRSF006232">
    <property type="entry name" value="Pirin"/>
    <property type="match status" value="1"/>
</dbReference>
<name>Q1W502_PSEAI</name>
<dbReference type="AlphaFoldDB" id="Q1W502"/>
<keyword evidence="2" id="KW-0479">Metal-binding</keyword>
<dbReference type="SUPFAM" id="SSF51182">
    <property type="entry name" value="RmlC-like cupins"/>
    <property type="match status" value="1"/>
</dbReference>
<dbReference type="PANTHER" id="PTHR13903:SF8">
    <property type="entry name" value="PIRIN"/>
    <property type="match status" value="1"/>
</dbReference>
<sequence>MVMPITLSVQRMRHGDGFNAYMLRNAQGVLDPFLGVDHAWMSAPTFPPHSHSGFSAVSYLFLDSETSIHNRDSIGTDNTIRAGGVHWTTAGVGVIHEEVPAETDKTVHSLQIFVDLSIEKKNLEPYPLILEPENVPVVRFPGVEVRVPIGSFFDMKSPLTPPTDVTLLDILIEKDNGLSVPVEAGKIAFAIPIFGKIEIGGDSYECEDLKIPLFPVSPEPYIVEIKSSNGRAGVAMFVGSPLHTAL</sequence>
<feature type="domain" description="Pirin N-terminal" evidence="4">
    <location>
        <begin position="43"/>
        <end position="114"/>
    </location>
</feature>
<feature type="binding site" evidence="2">
    <location>
        <position position="51"/>
    </location>
    <ligand>
        <name>Fe cation</name>
        <dbReference type="ChEBI" id="CHEBI:24875"/>
    </ligand>
</feature>
<dbReference type="PANTHER" id="PTHR13903">
    <property type="entry name" value="PIRIN-RELATED"/>
    <property type="match status" value="1"/>
</dbReference>
<evidence type="ECO:0000259" key="4">
    <source>
        <dbReference type="Pfam" id="PF02678"/>
    </source>
</evidence>
<dbReference type="EMBL" id="DQ437742">
    <property type="protein sequence ID" value="ABD94668.1"/>
    <property type="molecule type" value="Genomic_DNA"/>
</dbReference>
<feature type="binding site" evidence="2">
    <location>
        <position position="96"/>
    </location>
    <ligand>
        <name>Fe cation</name>
        <dbReference type="ChEBI" id="CHEBI:24875"/>
    </ligand>
</feature>
<evidence type="ECO:0000313" key="5">
    <source>
        <dbReference type="EMBL" id="ABD94668.1"/>
    </source>
</evidence>
<dbReference type="InterPro" id="IPR012093">
    <property type="entry name" value="Pirin"/>
</dbReference>
<feature type="binding site" evidence="2">
    <location>
        <position position="49"/>
    </location>
    <ligand>
        <name>Fe cation</name>
        <dbReference type="ChEBI" id="CHEBI:24875"/>
    </ligand>
</feature>
<evidence type="ECO:0000256" key="3">
    <source>
        <dbReference type="RuleBase" id="RU003457"/>
    </source>
</evidence>
<evidence type="ECO:0000256" key="2">
    <source>
        <dbReference type="PIRSR" id="PIRSR006232-1"/>
    </source>
</evidence>
<reference evidence="5" key="1">
    <citation type="journal article" date="2006" name="J. Bacteriol.">
        <title>Acquisition and evolution of the exoU locus in Pseudomonas aeruginosa.</title>
        <authorList>
            <person name="Kulasekara B.R."/>
            <person name="Kulasekara H.D."/>
            <person name="Wolfgang M.C."/>
            <person name="Stevens L."/>
            <person name="Frank D.W."/>
            <person name="Lory S."/>
        </authorList>
    </citation>
    <scope>NUCLEOTIDE SEQUENCE</scope>
    <source>
        <strain evidence="5">6077</strain>
    </source>
</reference>
<dbReference type="Pfam" id="PF02678">
    <property type="entry name" value="Pirin"/>
    <property type="match status" value="1"/>
</dbReference>
<keyword evidence="2" id="KW-0408">Iron</keyword>
<protein>
    <submittedName>
        <fullName evidence="5">Pirin-related protein</fullName>
    </submittedName>
</protein>
<dbReference type="InterPro" id="IPR011051">
    <property type="entry name" value="RmlC_Cupin_sf"/>
</dbReference>
<proteinExistence type="inferred from homology"/>
<comment type="similarity">
    <text evidence="1 3">Belongs to the pirin family.</text>
</comment>
<dbReference type="PATRIC" id="fig|287.2662.peg.1869"/>
<dbReference type="InterPro" id="IPR014710">
    <property type="entry name" value="RmlC-like_jellyroll"/>
</dbReference>
<comment type="cofactor">
    <cofactor evidence="2">
        <name>Fe cation</name>
        <dbReference type="ChEBI" id="CHEBI:24875"/>
    </cofactor>
    <text evidence="2">Binds 1 Fe cation per subunit.</text>
</comment>
<dbReference type="GO" id="GO:0046872">
    <property type="term" value="F:metal ion binding"/>
    <property type="evidence" value="ECO:0007669"/>
    <property type="project" value="UniProtKB-KW"/>
</dbReference>
<feature type="binding site" evidence="2">
    <location>
        <position position="98"/>
    </location>
    <ligand>
        <name>Fe cation</name>
        <dbReference type="ChEBI" id="CHEBI:24875"/>
    </ligand>
</feature>
<dbReference type="InterPro" id="IPR003829">
    <property type="entry name" value="Pirin_N_dom"/>
</dbReference>
<evidence type="ECO:0000256" key="1">
    <source>
        <dbReference type="ARBA" id="ARBA00008416"/>
    </source>
</evidence>
<dbReference type="CDD" id="cd02247">
    <property type="entry name" value="cupin_pirin_C"/>
    <property type="match status" value="1"/>
</dbReference>
<dbReference type="Gene3D" id="2.60.120.10">
    <property type="entry name" value="Jelly Rolls"/>
    <property type="match status" value="1"/>
</dbReference>
<gene>
    <name evidence="5" type="ORF">EXA59</name>
</gene>
<organism evidence="5">
    <name type="scientific">Pseudomonas aeruginosa</name>
    <dbReference type="NCBI Taxonomy" id="287"/>
    <lineage>
        <taxon>Bacteria</taxon>
        <taxon>Pseudomonadati</taxon>
        <taxon>Pseudomonadota</taxon>
        <taxon>Gammaproteobacteria</taxon>
        <taxon>Pseudomonadales</taxon>
        <taxon>Pseudomonadaceae</taxon>
        <taxon>Pseudomonas</taxon>
    </lineage>
</organism>
<accession>Q1W502</accession>